<gene>
    <name evidence="9" type="primary">hemA</name>
    <name evidence="18" type="ORF">ZBT109_2165</name>
</gene>
<dbReference type="SUPFAM" id="SSF69742">
    <property type="entry name" value="Glutamyl tRNA-reductase catalytic, N-terminal domain"/>
    <property type="match status" value="1"/>
</dbReference>
<dbReference type="PANTHER" id="PTHR43013">
    <property type="entry name" value="GLUTAMYL-TRNA REDUCTASE"/>
    <property type="match status" value="1"/>
</dbReference>
<evidence type="ECO:0000256" key="5">
    <source>
        <dbReference type="ARBA" id="ARBA00023002"/>
    </source>
</evidence>
<dbReference type="PANTHER" id="PTHR43013:SF1">
    <property type="entry name" value="GLUTAMYL-TRNA REDUCTASE"/>
    <property type="match status" value="1"/>
</dbReference>
<dbReference type="PIRSF" id="PIRSF000445">
    <property type="entry name" value="4pyrrol_synth_GluRdtase"/>
    <property type="match status" value="1"/>
</dbReference>
<dbReference type="GO" id="GO:0019353">
    <property type="term" value="P:protoporphyrinogen IX biosynthetic process from glutamate"/>
    <property type="evidence" value="ECO:0007669"/>
    <property type="project" value="TreeGrafter"/>
</dbReference>
<dbReference type="GO" id="GO:0008883">
    <property type="term" value="F:glutamyl-tRNA reductase activity"/>
    <property type="evidence" value="ECO:0007669"/>
    <property type="project" value="UniProtKB-UniRule"/>
</dbReference>
<feature type="site" description="Important for activity" evidence="9 13">
    <location>
        <position position="117"/>
    </location>
</feature>
<keyword evidence="19" id="KW-1185">Reference proteome</keyword>
<evidence type="ECO:0000256" key="8">
    <source>
        <dbReference type="ARBA" id="ARBA00068659"/>
    </source>
</evidence>
<dbReference type="Pfam" id="PF05201">
    <property type="entry name" value="GlutR_N"/>
    <property type="match status" value="1"/>
</dbReference>
<organism evidence="18 19">
    <name type="scientific">Zymobacter palmae</name>
    <dbReference type="NCBI Taxonomy" id="33074"/>
    <lineage>
        <taxon>Bacteria</taxon>
        <taxon>Pseudomonadati</taxon>
        <taxon>Pseudomonadota</taxon>
        <taxon>Gammaproteobacteria</taxon>
        <taxon>Oceanospirillales</taxon>
        <taxon>Halomonadaceae</taxon>
        <taxon>Zymobacter group</taxon>
        <taxon>Zymobacter</taxon>
    </lineage>
</organism>
<dbReference type="InterPro" id="IPR015896">
    <property type="entry name" value="4pyrrol_synth_GluRdtase_dimer"/>
</dbReference>
<comment type="domain">
    <text evidence="9">Possesses an unusual extended V-shaped dimeric structure with each monomer consisting of three distinct domains arranged along a curved 'spinal' alpha-helix. The N-terminal catalytic domain specifically recognizes the glutamate moiety of the substrate. The second domain is the NADPH-binding domain, and the third C-terminal domain is responsible for dimerization.</text>
</comment>
<comment type="function">
    <text evidence="9">Catalyzes the NADPH-dependent reduction of glutamyl-tRNA(Glu) to glutamate 1-semialdehyde (GSA).</text>
</comment>
<keyword evidence="5 9" id="KW-0560">Oxidoreductase</keyword>
<comment type="catalytic activity">
    <reaction evidence="7 9 14">
        <text>(S)-4-amino-5-oxopentanoate + tRNA(Glu) + NADP(+) = L-glutamyl-tRNA(Glu) + NADPH + H(+)</text>
        <dbReference type="Rhea" id="RHEA:12344"/>
        <dbReference type="Rhea" id="RHEA-COMP:9663"/>
        <dbReference type="Rhea" id="RHEA-COMP:9680"/>
        <dbReference type="ChEBI" id="CHEBI:15378"/>
        <dbReference type="ChEBI" id="CHEBI:57501"/>
        <dbReference type="ChEBI" id="CHEBI:57783"/>
        <dbReference type="ChEBI" id="CHEBI:58349"/>
        <dbReference type="ChEBI" id="CHEBI:78442"/>
        <dbReference type="ChEBI" id="CHEBI:78520"/>
        <dbReference type="EC" id="1.2.1.70"/>
    </reaction>
</comment>
<keyword evidence="4 9" id="KW-0521">NADP</keyword>
<comment type="pathway">
    <text evidence="1 9 14">Porphyrin-containing compound metabolism; protoporphyrin-IX biosynthesis; 5-aminolevulinate from L-glutamyl-tRNA(Glu): step 1/2.</text>
</comment>
<evidence type="ECO:0000256" key="10">
    <source>
        <dbReference type="PIRSR" id="PIRSR000445-1"/>
    </source>
</evidence>
<feature type="binding site" evidence="9 11">
    <location>
        <begin position="63"/>
        <end position="66"/>
    </location>
    <ligand>
        <name>substrate</name>
    </ligand>
</feature>
<dbReference type="HAMAP" id="MF_00087">
    <property type="entry name" value="Glu_tRNA_reductase"/>
    <property type="match status" value="1"/>
</dbReference>
<dbReference type="Pfam" id="PF00745">
    <property type="entry name" value="GlutR_dimer"/>
    <property type="match status" value="1"/>
</dbReference>
<dbReference type="SUPFAM" id="SSF51735">
    <property type="entry name" value="NAD(P)-binding Rossmann-fold domains"/>
    <property type="match status" value="1"/>
</dbReference>
<evidence type="ECO:0000256" key="9">
    <source>
        <dbReference type="HAMAP-Rule" id="MF_00087"/>
    </source>
</evidence>
<keyword evidence="6 9" id="KW-0627">Porphyrin biosynthesis</keyword>
<dbReference type="UniPathway" id="UPA00251">
    <property type="reaction ID" value="UER00316"/>
</dbReference>
<dbReference type="GO" id="GO:0050661">
    <property type="term" value="F:NADP binding"/>
    <property type="evidence" value="ECO:0007669"/>
    <property type="project" value="InterPro"/>
</dbReference>
<evidence type="ECO:0000256" key="11">
    <source>
        <dbReference type="PIRSR" id="PIRSR000445-2"/>
    </source>
</evidence>
<dbReference type="SUPFAM" id="SSF69075">
    <property type="entry name" value="Glutamyl tRNA-reductase dimerization domain"/>
    <property type="match status" value="1"/>
</dbReference>
<dbReference type="CDD" id="cd05213">
    <property type="entry name" value="NAD_bind_Glutamyl_tRNA_reduct"/>
    <property type="match status" value="1"/>
</dbReference>
<evidence type="ECO:0000259" key="15">
    <source>
        <dbReference type="Pfam" id="PF00745"/>
    </source>
</evidence>
<dbReference type="InterPro" id="IPR015895">
    <property type="entry name" value="4pyrrol_synth_GluRdtase_N"/>
</dbReference>
<evidence type="ECO:0000256" key="14">
    <source>
        <dbReference type="RuleBase" id="RU000584"/>
    </source>
</evidence>
<sequence length="451" mass="49331">MLPSRSVLMITTDAMTLLILGMNHRTASQELRGRVSFSDAQKASALQALVALDGVAEAVIVSTCNRTELYVSGSPQLATVRGGIEPLQHWLERYHDLPAGALDDHLYAHADESAVAHTIRVASGLDSLVLGEPQIFGQFKQGYQCAQDSGTLGPRLDSMFQHAFSAVKQVRSRTGIGEHTVSVAYTAVQLAGRIFDHFERATALLVGAGETIALVARHLKEAGVPRLIIANRTVSRAEALAREVGGEAVSLDALPAALKQADIVISSTASPTPVLTYDMVRASMKARRYAPLFMADIAVPCDIEPSVAKLEDVFLYSLDDFNDIIDDNRRSREQAANAAELVIEQSLQQWRVACRLRSIGPMIQRHREQAEQVRQAAEAQALAQLARGHSPEEVIQRLSHQLTNRLLHGPTTRLRDASREQRDDILTAFEHLLLEEPAAATSEHQQGTRSR</sequence>
<dbReference type="Gene3D" id="3.30.460.30">
    <property type="entry name" value="Glutamyl-tRNA reductase, N-terminal domain"/>
    <property type="match status" value="1"/>
</dbReference>
<evidence type="ECO:0000256" key="13">
    <source>
        <dbReference type="PIRSR" id="PIRSR000445-4"/>
    </source>
</evidence>
<dbReference type="KEGG" id="zpl:ZBT109_2165"/>
<accession>A0A348HH00</accession>
<feature type="domain" description="Tetrapyrrole biosynthesis glutamyl-tRNA reductase dimerisation" evidence="15">
    <location>
        <begin position="339"/>
        <end position="432"/>
    </location>
</feature>
<comment type="similarity">
    <text evidence="2 9 14">Belongs to the glutamyl-tRNA reductase family.</text>
</comment>
<evidence type="ECO:0000256" key="12">
    <source>
        <dbReference type="PIRSR" id="PIRSR000445-3"/>
    </source>
</evidence>
<evidence type="ECO:0000256" key="4">
    <source>
        <dbReference type="ARBA" id="ARBA00022857"/>
    </source>
</evidence>
<feature type="binding site" evidence="9 11">
    <location>
        <begin position="132"/>
        <end position="134"/>
    </location>
    <ligand>
        <name>substrate</name>
    </ligand>
</feature>
<comment type="miscellaneous">
    <text evidence="9">During catalysis, the active site Cys acts as a nucleophile attacking the alpha-carbonyl group of tRNA-bound glutamate with the formation of a thioester intermediate between enzyme and glutamate, and the concomitant release of tRNA(Glu). The thioester intermediate is finally reduced by direct hydride transfer from NADPH, to form the product GSA.</text>
</comment>
<feature type="binding site" evidence="9 11">
    <location>
        <position position="138"/>
    </location>
    <ligand>
        <name>substrate</name>
    </ligand>
</feature>
<dbReference type="InterPro" id="IPR000343">
    <property type="entry name" value="4pyrrol_synth_GluRdtase"/>
</dbReference>
<dbReference type="STRING" id="1123510.GCA_000620025_00730"/>
<evidence type="ECO:0000259" key="16">
    <source>
        <dbReference type="Pfam" id="PF01488"/>
    </source>
</evidence>
<evidence type="ECO:0000256" key="6">
    <source>
        <dbReference type="ARBA" id="ARBA00023244"/>
    </source>
</evidence>
<comment type="subunit">
    <text evidence="9">Homodimer.</text>
</comment>
<reference evidence="18 19" key="1">
    <citation type="submission" date="2018-09" db="EMBL/GenBank/DDBJ databases">
        <title>Zymobacter palmae IAM14233 (=T109) whole genome analysis.</title>
        <authorList>
            <person name="Yanase H."/>
        </authorList>
    </citation>
    <scope>NUCLEOTIDE SEQUENCE [LARGE SCALE GENOMIC DNA]</scope>
    <source>
        <strain evidence="18 19">IAM14233</strain>
    </source>
</reference>
<feature type="binding site" evidence="9 12">
    <location>
        <begin position="207"/>
        <end position="212"/>
    </location>
    <ligand>
        <name>NADP(+)</name>
        <dbReference type="ChEBI" id="CHEBI:58349"/>
    </ligand>
</feature>
<evidence type="ECO:0000313" key="18">
    <source>
        <dbReference type="EMBL" id="BBG30902.1"/>
    </source>
</evidence>
<feature type="active site" description="Nucleophile" evidence="9 10">
    <location>
        <position position="64"/>
    </location>
</feature>
<evidence type="ECO:0000259" key="17">
    <source>
        <dbReference type="Pfam" id="PF05201"/>
    </source>
</evidence>
<dbReference type="InterPro" id="IPR006151">
    <property type="entry name" value="Shikm_DH/Glu-tRNA_Rdtase"/>
</dbReference>
<evidence type="ECO:0000256" key="2">
    <source>
        <dbReference type="ARBA" id="ARBA00005916"/>
    </source>
</evidence>
<dbReference type="AlphaFoldDB" id="A0A348HH00"/>
<dbReference type="InterPro" id="IPR036343">
    <property type="entry name" value="GluRdtase_N_sf"/>
</dbReference>
<proteinExistence type="inferred from homology"/>
<dbReference type="FunFam" id="3.30.460.30:FF:000001">
    <property type="entry name" value="Glutamyl-tRNA reductase"/>
    <property type="match status" value="1"/>
</dbReference>
<name>A0A348HH00_9GAMM</name>
<dbReference type="InterPro" id="IPR036453">
    <property type="entry name" value="GluRdtase_dimer_dom_sf"/>
</dbReference>
<dbReference type="FunFam" id="3.40.50.720:FF:000031">
    <property type="entry name" value="Glutamyl-tRNA reductase"/>
    <property type="match status" value="1"/>
</dbReference>
<dbReference type="EC" id="1.2.1.70" evidence="3 9"/>
<evidence type="ECO:0000256" key="1">
    <source>
        <dbReference type="ARBA" id="ARBA00005059"/>
    </source>
</evidence>
<feature type="binding site" evidence="9 11">
    <location>
        <position position="127"/>
    </location>
    <ligand>
        <name>substrate</name>
    </ligand>
</feature>
<evidence type="ECO:0000256" key="7">
    <source>
        <dbReference type="ARBA" id="ARBA00047464"/>
    </source>
</evidence>
<feature type="domain" description="Quinate/shikimate 5-dehydrogenase/glutamyl-tRNA reductase" evidence="16">
    <location>
        <begin position="189"/>
        <end position="323"/>
    </location>
</feature>
<evidence type="ECO:0000313" key="19">
    <source>
        <dbReference type="Proteomes" id="UP000267342"/>
    </source>
</evidence>
<evidence type="ECO:0000256" key="3">
    <source>
        <dbReference type="ARBA" id="ARBA00012970"/>
    </source>
</evidence>
<dbReference type="Proteomes" id="UP000267342">
    <property type="component" value="Chromosome"/>
</dbReference>
<dbReference type="NCBIfam" id="TIGR01035">
    <property type="entry name" value="hemA"/>
    <property type="match status" value="1"/>
</dbReference>
<dbReference type="InterPro" id="IPR036291">
    <property type="entry name" value="NAD(P)-bd_dom_sf"/>
</dbReference>
<dbReference type="Pfam" id="PF01488">
    <property type="entry name" value="Shikimate_DH"/>
    <property type="match status" value="1"/>
</dbReference>
<dbReference type="Gene3D" id="3.40.50.720">
    <property type="entry name" value="NAD(P)-binding Rossmann-like Domain"/>
    <property type="match status" value="1"/>
</dbReference>
<protein>
    <recommendedName>
        <fullName evidence="8 9">Glutamyl-tRNA reductase</fullName>
        <shortName evidence="9">GluTR</shortName>
        <ecNumber evidence="3 9">1.2.1.70</ecNumber>
    </recommendedName>
</protein>
<feature type="domain" description="Glutamyl-tRNA reductase N-terminal" evidence="17">
    <location>
        <begin position="20"/>
        <end position="174"/>
    </location>
</feature>
<dbReference type="EMBL" id="AP018933">
    <property type="protein sequence ID" value="BBG30902.1"/>
    <property type="molecule type" value="Genomic_DNA"/>
</dbReference>